<comment type="pathway">
    <text evidence="1">Cell wall biogenesis; cell wall polysaccharide biosynthesis.</text>
</comment>
<dbReference type="SUPFAM" id="SSF53448">
    <property type="entry name" value="Nucleotide-diphospho-sugar transferases"/>
    <property type="match status" value="1"/>
</dbReference>
<proteinExistence type="inferred from homology"/>
<accession>A0ABV6XIC7</accession>
<evidence type="ECO:0000259" key="6">
    <source>
        <dbReference type="Pfam" id="PF00535"/>
    </source>
</evidence>
<evidence type="ECO:0000256" key="2">
    <source>
        <dbReference type="ARBA" id="ARBA00006739"/>
    </source>
</evidence>
<dbReference type="PANTHER" id="PTHR43179:SF12">
    <property type="entry name" value="GALACTOFURANOSYLTRANSFERASE GLFT2"/>
    <property type="match status" value="1"/>
</dbReference>
<dbReference type="EMBL" id="JBEUKS010000002">
    <property type="protein sequence ID" value="MFC1438006.1"/>
    <property type="molecule type" value="Genomic_DNA"/>
</dbReference>
<evidence type="ECO:0000256" key="3">
    <source>
        <dbReference type="ARBA" id="ARBA00022676"/>
    </source>
</evidence>
<dbReference type="GO" id="GO:0016757">
    <property type="term" value="F:glycosyltransferase activity"/>
    <property type="evidence" value="ECO:0007669"/>
    <property type="project" value="UniProtKB-KW"/>
</dbReference>
<organism evidence="7 8">
    <name type="scientific">Streptacidiphilus jeojiensis</name>
    <dbReference type="NCBI Taxonomy" id="3229225"/>
    <lineage>
        <taxon>Bacteria</taxon>
        <taxon>Bacillati</taxon>
        <taxon>Actinomycetota</taxon>
        <taxon>Actinomycetes</taxon>
        <taxon>Kitasatosporales</taxon>
        <taxon>Streptomycetaceae</taxon>
        <taxon>Streptacidiphilus</taxon>
    </lineage>
</organism>
<name>A0ABV6XIC7_9ACTN</name>
<evidence type="ECO:0000313" key="7">
    <source>
        <dbReference type="EMBL" id="MFC1438006.1"/>
    </source>
</evidence>
<keyword evidence="5" id="KW-0812">Transmembrane</keyword>
<protein>
    <submittedName>
        <fullName evidence="7">Glycosyltransferase</fullName>
        <ecNumber evidence="7">2.4.-.-</ecNumber>
    </submittedName>
</protein>
<dbReference type="Proteomes" id="UP001592581">
    <property type="component" value="Unassembled WGS sequence"/>
</dbReference>
<reference evidence="7 8" key="1">
    <citation type="submission" date="2024-06" db="EMBL/GenBank/DDBJ databases">
        <authorList>
            <person name="Lee S.D."/>
        </authorList>
    </citation>
    <scope>NUCLEOTIDE SEQUENCE [LARGE SCALE GENOMIC DNA]</scope>
    <source>
        <strain evidence="7 8">N1-10</strain>
    </source>
</reference>
<dbReference type="InterPro" id="IPR001173">
    <property type="entry name" value="Glyco_trans_2-like"/>
</dbReference>
<keyword evidence="4 7" id="KW-0808">Transferase</keyword>
<keyword evidence="5" id="KW-1133">Transmembrane helix</keyword>
<keyword evidence="5" id="KW-0472">Membrane</keyword>
<dbReference type="Gene3D" id="3.90.550.10">
    <property type="entry name" value="Spore Coat Polysaccharide Biosynthesis Protein SpsA, Chain A"/>
    <property type="match status" value="1"/>
</dbReference>
<keyword evidence="3 7" id="KW-0328">Glycosyltransferase</keyword>
<comment type="caution">
    <text evidence="7">The sequence shown here is derived from an EMBL/GenBank/DDBJ whole genome shotgun (WGS) entry which is preliminary data.</text>
</comment>
<evidence type="ECO:0000256" key="4">
    <source>
        <dbReference type="ARBA" id="ARBA00022679"/>
    </source>
</evidence>
<dbReference type="InterPro" id="IPR029044">
    <property type="entry name" value="Nucleotide-diphossugar_trans"/>
</dbReference>
<keyword evidence="8" id="KW-1185">Reference proteome</keyword>
<dbReference type="PANTHER" id="PTHR43179">
    <property type="entry name" value="RHAMNOSYLTRANSFERASE WBBL"/>
    <property type="match status" value="1"/>
</dbReference>
<sequence length="287" mass="31835">MRVKLGVAVVTMGTRPKELAALLASVASQTAPAARTVVVGNGCSLEDLPPWVEKVELPENLGVTGGRNAALERLRDVDLVLDLDDDGLLTQDTVFTRIGELFAADPVLGIVSFRIADETGVTQRRHVPRLRAGDPMRGGYVTTFLGGAHVLAQPMLAQVGDWPDAFFFAHEETDMAWRAVDAGWKVLYAPELLLQHPRTSPTRHAFFYRVNARNRVYLARRNLPAVLVPVYLGVWVVLIVARTRDAAGLRAWFKGFTEGWRTPCGPRRPMRWRTVWTLARLGRPPVV</sequence>
<feature type="domain" description="Glycosyltransferase 2-like" evidence="6">
    <location>
        <begin position="14"/>
        <end position="129"/>
    </location>
</feature>
<evidence type="ECO:0000256" key="1">
    <source>
        <dbReference type="ARBA" id="ARBA00004776"/>
    </source>
</evidence>
<gene>
    <name evidence="7" type="ORF">ABUW04_07015</name>
</gene>
<evidence type="ECO:0000313" key="8">
    <source>
        <dbReference type="Proteomes" id="UP001592581"/>
    </source>
</evidence>
<comment type="similarity">
    <text evidence="2">Belongs to the glycosyltransferase 2 family.</text>
</comment>
<dbReference type="Pfam" id="PF00535">
    <property type="entry name" value="Glycos_transf_2"/>
    <property type="match status" value="1"/>
</dbReference>
<evidence type="ECO:0000256" key="5">
    <source>
        <dbReference type="SAM" id="Phobius"/>
    </source>
</evidence>
<feature type="transmembrane region" description="Helical" evidence="5">
    <location>
        <begin position="223"/>
        <end position="241"/>
    </location>
</feature>
<dbReference type="EC" id="2.4.-.-" evidence="7"/>